<organism evidence="2 3">
    <name type="scientific">Diploptera punctata</name>
    <name type="common">Pacific beetle cockroach</name>
    <dbReference type="NCBI Taxonomy" id="6984"/>
    <lineage>
        <taxon>Eukaryota</taxon>
        <taxon>Metazoa</taxon>
        <taxon>Ecdysozoa</taxon>
        <taxon>Arthropoda</taxon>
        <taxon>Hexapoda</taxon>
        <taxon>Insecta</taxon>
        <taxon>Pterygota</taxon>
        <taxon>Neoptera</taxon>
        <taxon>Polyneoptera</taxon>
        <taxon>Dictyoptera</taxon>
        <taxon>Blattodea</taxon>
        <taxon>Blaberoidea</taxon>
        <taxon>Blaberidae</taxon>
        <taxon>Diplopterinae</taxon>
        <taxon>Diploptera</taxon>
    </lineage>
</organism>
<gene>
    <name evidence="2" type="ORF">L9F63_004562</name>
</gene>
<protein>
    <submittedName>
        <fullName evidence="2">Uncharacterized protein</fullName>
    </submittedName>
</protein>
<comment type="caution">
    <text evidence="2">The sequence shown here is derived from an EMBL/GenBank/DDBJ whole genome shotgun (WGS) entry which is preliminary data.</text>
</comment>
<dbReference type="Proteomes" id="UP001233999">
    <property type="component" value="Unassembled WGS sequence"/>
</dbReference>
<accession>A0AAD8E7R9</accession>
<reference evidence="2" key="1">
    <citation type="journal article" date="2023" name="IScience">
        <title>Live-bearing cockroach genome reveals convergent evolutionary mechanisms linked to viviparity in insects and beyond.</title>
        <authorList>
            <person name="Fouks B."/>
            <person name="Harrison M.C."/>
            <person name="Mikhailova A.A."/>
            <person name="Marchal E."/>
            <person name="English S."/>
            <person name="Carruthers M."/>
            <person name="Jennings E.C."/>
            <person name="Chiamaka E.L."/>
            <person name="Frigard R.A."/>
            <person name="Pippel M."/>
            <person name="Attardo G.M."/>
            <person name="Benoit J.B."/>
            <person name="Bornberg-Bauer E."/>
            <person name="Tobe S.S."/>
        </authorList>
    </citation>
    <scope>NUCLEOTIDE SEQUENCE</scope>
    <source>
        <strain evidence="2">Stay&amp;Tobe</strain>
    </source>
</reference>
<evidence type="ECO:0000313" key="3">
    <source>
        <dbReference type="Proteomes" id="UP001233999"/>
    </source>
</evidence>
<dbReference type="AlphaFoldDB" id="A0AAD8E7R9"/>
<sequence>MHCLIYKFIFRIAISMFVHYFLLLCFNFKPFKKFLFHQYQIISINDIILYSSILMSVNKSSLTRSLQESFCCTQFFCSVWILIIIKKSLYSNII</sequence>
<feature type="non-terminal residue" evidence="2">
    <location>
        <position position="1"/>
    </location>
</feature>
<reference evidence="2" key="2">
    <citation type="submission" date="2023-05" db="EMBL/GenBank/DDBJ databases">
        <authorList>
            <person name="Fouks B."/>
        </authorList>
    </citation>
    <scope>NUCLEOTIDE SEQUENCE</scope>
    <source>
        <strain evidence="2">Stay&amp;Tobe</strain>
        <tissue evidence="2">Testes</tissue>
    </source>
</reference>
<feature type="non-terminal residue" evidence="2">
    <location>
        <position position="94"/>
    </location>
</feature>
<feature type="transmembrane region" description="Helical" evidence="1">
    <location>
        <begin position="6"/>
        <end position="28"/>
    </location>
</feature>
<name>A0AAD8E7R9_DIPPU</name>
<keyword evidence="1" id="KW-0812">Transmembrane</keyword>
<evidence type="ECO:0000256" key="1">
    <source>
        <dbReference type="SAM" id="Phobius"/>
    </source>
</evidence>
<dbReference type="EMBL" id="JASPKZ010008377">
    <property type="protein sequence ID" value="KAJ9579777.1"/>
    <property type="molecule type" value="Genomic_DNA"/>
</dbReference>
<keyword evidence="1" id="KW-0472">Membrane</keyword>
<keyword evidence="1" id="KW-1133">Transmembrane helix</keyword>
<evidence type="ECO:0000313" key="2">
    <source>
        <dbReference type="EMBL" id="KAJ9579777.1"/>
    </source>
</evidence>
<proteinExistence type="predicted"/>
<keyword evidence="3" id="KW-1185">Reference proteome</keyword>